<dbReference type="SUPFAM" id="SSF54593">
    <property type="entry name" value="Glyoxalase/Bleomycin resistance protein/Dihydroxybiphenyl dioxygenase"/>
    <property type="match status" value="1"/>
</dbReference>
<evidence type="ECO:0000313" key="3">
    <source>
        <dbReference type="EMBL" id="MFD1780392.1"/>
    </source>
</evidence>
<dbReference type="Gene3D" id="3.10.180.10">
    <property type="entry name" value="2,3-Dihydroxybiphenyl 1,2-Dioxygenase, domain 1"/>
    <property type="match status" value="1"/>
</dbReference>
<dbReference type="InterPro" id="IPR037523">
    <property type="entry name" value="VOC_core"/>
</dbReference>
<comment type="caution">
    <text evidence="3">The sequence shown here is derived from an EMBL/GenBank/DDBJ whole genome shotgun (WGS) entry which is preliminary data.</text>
</comment>
<dbReference type="InterPro" id="IPR004360">
    <property type="entry name" value="Glyas_Fos-R_dOase_dom"/>
</dbReference>
<evidence type="ECO:0000256" key="1">
    <source>
        <dbReference type="ARBA" id="ARBA00022723"/>
    </source>
</evidence>
<dbReference type="InterPro" id="IPR018146">
    <property type="entry name" value="Glyoxalase_1_CS"/>
</dbReference>
<accession>A0ABW4MR11</accession>
<gene>
    <name evidence="3" type="ORF">ACFSFW_17135</name>
</gene>
<dbReference type="PANTHER" id="PTHR43048:SF3">
    <property type="entry name" value="METHYLMALONYL-COA EPIMERASE, MITOCHONDRIAL"/>
    <property type="match status" value="1"/>
</dbReference>
<dbReference type="Pfam" id="PF00903">
    <property type="entry name" value="Glyoxalase"/>
    <property type="match status" value="1"/>
</dbReference>
<feature type="domain" description="VOC" evidence="2">
    <location>
        <begin position="5"/>
        <end position="127"/>
    </location>
</feature>
<dbReference type="Proteomes" id="UP001597227">
    <property type="component" value="Unassembled WGS sequence"/>
</dbReference>
<protein>
    <submittedName>
        <fullName evidence="3">VOC family protein</fullName>
    </submittedName>
</protein>
<dbReference type="EMBL" id="JBHUEK010000025">
    <property type="protein sequence ID" value="MFD1780392.1"/>
    <property type="molecule type" value="Genomic_DNA"/>
</dbReference>
<dbReference type="InterPro" id="IPR051785">
    <property type="entry name" value="MMCE/EMCE_epimerase"/>
</dbReference>
<dbReference type="PANTHER" id="PTHR43048">
    <property type="entry name" value="METHYLMALONYL-COA EPIMERASE"/>
    <property type="match status" value="1"/>
</dbReference>
<dbReference type="PROSITE" id="PS00934">
    <property type="entry name" value="GLYOXALASE_I_1"/>
    <property type="match status" value="1"/>
</dbReference>
<name>A0ABW4MR11_9BACI</name>
<dbReference type="RefSeq" id="WP_388040042.1">
    <property type="nucleotide sequence ID" value="NZ_JBHUEK010000025.1"/>
</dbReference>
<sequence length="127" mass="14398">MPLKKLEHVGIQVKDLDTTIEFYTRVLGLELLEKQDHVDPNLKLAFLGFSDSDETVIELISGYNPNLPTEGKVHHIAFTVENVEEEIARVKEHGVTFVDENITTLPSGAKYVFFNGPDGEWIELFQK</sequence>
<organism evidence="3 4">
    <name type="scientific">Fredinandcohnia salidurans</name>
    <dbReference type="NCBI Taxonomy" id="2595041"/>
    <lineage>
        <taxon>Bacteria</taxon>
        <taxon>Bacillati</taxon>
        <taxon>Bacillota</taxon>
        <taxon>Bacilli</taxon>
        <taxon>Bacillales</taxon>
        <taxon>Bacillaceae</taxon>
        <taxon>Fredinandcohnia</taxon>
    </lineage>
</organism>
<evidence type="ECO:0000313" key="4">
    <source>
        <dbReference type="Proteomes" id="UP001597227"/>
    </source>
</evidence>
<reference evidence="4" key="1">
    <citation type="journal article" date="2019" name="Int. J. Syst. Evol. Microbiol.">
        <title>The Global Catalogue of Microorganisms (GCM) 10K type strain sequencing project: providing services to taxonomists for standard genome sequencing and annotation.</title>
        <authorList>
            <consortium name="The Broad Institute Genomics Platform"/>
            <consortium name="The Broad Institute Genome Sequencing Center for Infectious Disease"/>
            <person name="Wu L."/>
            <person name="Ma J."/>
        </authorList>
    </citation>
    <scope>NUCLEOTIDE SEQUENCE [LARGE SCALE GENOMIC DNA]</scope>
    <source>
        <strain evidence="4">CCUG 15531</strain>
    </source>
</reference>
<evidence type="ECO:0000259" key="2">
    <source>
        <dbReference type="PROSITE" id="PS51819"/>
    </source>
</evidence>
<keyword evidence="4" id="KW-1185">Reference proteome</keyword>
<dbReference type="PROSITE" id="PS51819">
    <property type="entry name" value="VOC"/>
    <property type="match status" value="1"/>
</dbReference>
<proteinExistence type="predicted"/>
<dbReference type="InterPro" id="IPR029068">
    <property type="entry name" value="Glyas_Bleomycin-R_OHBP_Dase"/>
</dbReference>
<keyword evidence="1" id="KW-0479">Metal-binding</keyword>